<name>A0A1G4BT08_9PEZI</name>
<feature type="compositionally biased region" description="Acidic residues" evidence="6">
    <location>
        <begin position="121"/>
        <end position="139"/>
    </location>
</feature>
<dbReference type="EMBL" id="MJBS01000001">
    <property type="protein sequence ID" value="OHF04559.1"/>
    <property type="molecule type" value="Genomic_DNA"/>
</dbReference>
<evidence type="ECO:0000256" key="1">
    <source>
        <dbReference type="ARBA" id="ARBA00004141"/>
    </source>
</evidence>
<proteinExistence type="predicted"/>
<keyword evidence="2" id="KW-0813">Transport</keyword>
<feature type="transmembrane region" description="Helical" evidence="7">
    <location>
        <begin position="41"/>
        <end position="64"/>
    </location>
</feature>
<evidence type="ECO:0000256" key="6">
    <source>
        <dbReference type="SAM" id="MobiDB-lite"/>
    </source>
</evidence>
<evidence type="ECO:0008006" key="10">
    <source>
        <dbReference type="Google" id="ProtNLM"/>
    </source>
</evidence>
<dbReference type="GeneID" id="34553198"/>
<dbReference type="AlphaFoldDB" id="A0A1G4BT08"/>
<keyword evidence="3 7" id="KW-0812">Transmembrane</keyword>
<dbReference type="InterPro" id="IPR036259">
    <property type="entry name" value="MFS_trans_sf"/>
</dbReference>
<protein>
    <recommendedName>
        <fullName evidence="10">Major facilitator superfamily transporter</fullName>
    </recommendedName>
</protein>
<evidence type="ECO:0000256" key="3">
    <source>
        <dbReference type="ARBA" id="ARBA00022692"/>
    </source>
</evidence>
<dbReference type="Proteomes" id="UP000176998">
    <property type="component" value="Unassembled WGS sequence"/>
</dbReference>
<dbReference type="RefSeq" id="XP_022481693.1">
    <property type="nucleotide sequence ID" value="XM_022611688.1"/>
</dbReference>
<organism evidence="8 9">
    <name type="scientific">Colletotrichum orchidophilum</name>
    <dbReference type="NCBI Taxonomy" id="1209926"/>
    <lineage>
        <taxon>Eukaryota</taxon>
        <taxon>Fungi</taxon>
        <taxon>Dikarya</taxon>
        <taxon>Ascomycota</taxon>
        <taxon>Pezizomycotina</taxon>
        <taxon>Sordariomycetes</taxon>
        <taxon>Hypocreomycetidae</taxon>
        <taxon>Glomerellales</taxon>
        <taxon>Glomerellaceae</taxon>
        <taxon>Colletotrichum</taxon>
    </lineage>
</organism>
<dbReference type="Gene3D" id="1.20.1250.20">
    <property type="entry name" value="MFS general substrate transporter like domains"/>
    <property type="match status" value="1"/>
</dbReference>
<feature type="transmembrane region" description="Helical" evidence="7">
    <location>
        <begin position="260"/>
        <end position="282"/>
    </location>
</feature>
<keyword evidence="4 7" id="KW-1133">Transmembrane helix</keyword>
<dbReference type="PANTHER" id="PTHR23504:SF6">
    <property type="entry name" value="MULTIDRUG TRANSPORTER, PUTATIVE (AFU_ORTHOLOGUE AFUA_4G08740)-RELATED"/>
    <property type="match status" value="1"/>
</dbReference>
<reference evidence="8 9" key="1">
    <citation type="submission" date="2016-09" db="EMBL/GenBank/DDBJ databases">
        <authorList>
            <person name="Capua I."/>
            <person name="De Benedictis P."/>
            <person name="Joannis T."/>
            <person name="Lombin L.H."/>
            <person name="Cattoli G."/>
        </authorList>
    </citation>
    <scope>NUCLEOTIDE SEQUENCE [LARGE SCALE GENOMIC DNA]</scope>
    <source>
        <strain evidence="8 9">IMI 309357</strain>
    </source>
</reference>
<keyword evidence="5 7" id="KW-0472">Membrane</keyword>
<dbReference type="SUPFAM" id="SSF103473">
    <property type="entry name" value="MFS general substrate transporter"/>
    <property type="match status" value="1"/>
</dbReference>
<feature type="transmembrane region" description="Helical" evidence="7">
    <location>
        <begin position="294"/>
        <end position="321"/>
    </location>
</feature>
<accession>A0A1G4BT08</accession>
<evidence type="ECO:0000256" key="4">
    <source>
        <dbReference type="ARBA" id="ARBA00022989"/>
    </source>
</evidence>
<gene>
    <name evidence="8" type="ORF">CORC01_00030</name>
</gene>
<feature type="region of interest" description="Disordered" evidence="6">
    <location>
        <begin position="121"/>
        <end position="156"/>
    </location>
</feature>
<evidence type="ECO:0000256" key="7">
    <source>
        <dbReference type="SAM" id="Phobius"/>
    </source>
</evidence>
<dbReference type="PANTHER" id="PTHR23504">
    <property type="entry name" value="MAJOR FACILITATOR SUPERFAMILY DOMAIN-CONTAINING PROTEIN 10"/>
    <property type="match status" value="1"/>
</dbReference>
<evidence type="ECO:0000313" key="9">
    <source>
        <dbReference type="Proteomes" id="UP000176998"/>
    </source>
</evidence>
<feature type="transmembrane region" description="Helical" evidence="7">
    <location>
        <begin position="226"/>
        <end position="248"/>
    </location>
</feature>
<comment type="subcellular location">
    <subcellularLocation>
        <location evidence="1">Membrane</location>
        <topology evidence="1">Multi-pass membrane protein</topology>
    </subcellularLocation>
</comment>
<sequence>MTTMATTLSTLLSPIMGGQLADLASTYPEKYGNNSFLKKYPYATPAFVNASMLLITFIAIFFFLEETHPQKRGDPDLGLAISRKALSCFYGQKSHSASYPPLDDEDSTEMEAVPFIVGDDVEEGNADVEDPNDSDDECDDGKQGEKRSGSLTPIPEKSKAPPVLPFRWIWTRNFVLMLMVSAIHDSHIGAYTVLWVNFLSDPPATGVNDSLPFRFSGGPGMTPSEIGFTLSIVGACGLPVQFFVYPKVIHKLGALKAWRLFMRGFPIIYSAAPFIAVVSKLTKSATNEHGQSPAVWMLITLIQVTLIFCAVFVTPTALMLIRL</sequence>
<dbReference type="OrthoDB" id="10262656at2759"/>
<comment type="caution">
    <text evidence="8">The sequence shown here is derived from an EMBL/GenBank/DDBJ whole genome shotgun (WGS) entry which is preliminary data.</text>
</comment>
<evidence type="ECO:0000256" key="2">
    <source>
        <dbReference type="ARBA" id="ARBA00022448"/>
    </source>
</evidence>
<evidence type="ECO:0000256" key="5">
    <source>
        <dbReference type="ARBA" id="ARBA00023136"/>
    </source>
</evidence>
<feature type="transmembrane region" description="Helical" evidence="7">
    <location>
        <begin position="174"/>
        <end position="196"/>
    </location>
</feature>
<keyword evidence="9" id="KW-1185">Reference proteome</keyword>
<evidence type="ECO:0000313" key="8">
    <source>
        <dbReference type="EMBL" id="OHF04559.1"/>
    </source>
</evidence>
<dbReference type="GO" id="GO:0016020">
    <property type="term" value="C:membrane"/>
    <property type="evidence" value="ECO:0007669"/>
    <property type="project" value="UniProtKB-SubCell"/>
</dbReference>